<dbReference type="Gene3D" id="3.30.40.10">
    <property type="entry name" value="Zinc/RING finger domain, C3HC4 (zinc finger)"/>
    <property type="match status" value="1"/>
</dbReference>
<dbReference type="InterPro" id="IPR001841">
    <property type="entry name" value="Znf_RING"/>
</dbReference>
<dbReference type="PROSITE" id="PS50089">
    <property type="entry name" value="ZF_RING_2"/>
    <property type="match status" value="1"/>
</dbReference>
<dbReference type="STRING" id="62062.ENSHHUP00000055143"/>
<dbReference type="SMART" id="SM00184">
    <property type="entry name" value="RING"/>
    <property type="match status" value="1"/>
</dbReference>
<feature type="domain" description="RING-type" evidence="5">
    <location>
        <begin position="11"/>
        <end position="53"/>
    </location>
</feature>
<dbReference type="PANTHER" id="PTHR25465:SF14">
    <property type="entry name" value="E3 UBIQUITIN-PROTEIN LIGASE TRIM65"/>
    <property type="match status" value="1"/>
</dbReference>
<dbReference type="InterPro" id="IPR017907">
    <property type="entry name" value="Znf_RING_CS"/>
</dbReference>
<evidence type="ECO:0000256" key="3">
    <source>
        <dbReference type="ARBA" id="ARBA00022833"/>
    </source>
</evidence>
<dbReference type="GO" id="GO:0008270">
    <property type="term" value="F:zinc ion binding"/>
    <property type="evidence" value="ECO:0007669"/>
    <property type="project" value="UniProtKB-KW"/>
</dbReference>
<dbReference type="SUPFAM" id="SSF57850">
    <property type="entry name" value="RING/U-box"/>
    <property type="match status" value="1"/>
</dbReference>
<evidence type="ECO:0000256" key="2">
    <source>
        <dbReference type="ARBA" id="ARBA00022771"/>
    </source>
</evidence>
<dbReference type="PANTHER" id="PTHR25465">
    <property type="entry name" value="B-BOX DOMAIN CONTAINING"/>
    <property type="match status" value="1"/>
</dbReference>
<dbReference type="InterPro" id="IPR051051">
    <property type="entry name" value="E3_ubiq-ligase_TRIM/RNF"/>
</dbReference>
<evidence type="ECO:0000313" key="6">
    <source>
        <dbReference type="Ensembl" id="ENSHHUP00000055143.1"/>
    </source>
</evidence>
<reference evidence="6" key="3">
    <citation type="submission" date="2025-09" db="UniProtKB">
        <authorList>
            <consortium name="Ensembl"/>
        </authorList>
    </citation>
    <scope>IDENTIFICATION</scope>
</reference>
<dbReference type="Proteomes" id="UP000314982">
    <property type="component" value="Unassembled WGS sequence"/>
</dbReference>
<name>A0A4W5NZ99_9TELE</name>
<evidence type="ECO:0000313" key="7">
    <source>
        <dbReference type="Proteomes" id="UP000314982"/>
    </source>
</evidence>
<proteinExistence type="predicted"/>
<dbReference type="Pfam" id="PF15227">
    <property type="entry name" value="zf-C3HC4_4"/>
    <property type="match status" value="1"/>
</dbReference>
<evidence type="ECO:0000256" key="1">
    <source>
        <dbReference type="ARBA" id="ARBA00022723"/>
    </source>
</evidence>
<keyword evidence="7" id="KW-1185">Reference proteome</keyword>
<evidence type="ECO:0000259" key="5">
    <source>
        <dbReference type="PROSITE" id="PS50089"/>
    </source>
</evidence>
<reference evidence="6" key="2">
    <citation type="submission" date="2025-08" db="UniProtKB">
        <authorList>
            <consortium name="Ensembl"/>
        </authorList>
    </citation>
    <scope>IDENTIFICATION</scope>
</reference>
<organism evidence="6 7">
    <name type="scientific">Hucho hucho</name>
    <name type="common">huchen</name>
    <dbReference type="NCBI Taxonomy" id="62062"/>
    <lineage>
        <taxon>Eukaryota</taxon>
        <taxon>Metazoa</taxon>
        <taxon>Chordata</taxon>
        <taxon>Craniata</taxon>
        <taxon>Vertebrata</taxon>
        <taxon>Euteleostomi</taxon>
        <taxon>Actinopterygii</taxon>
        <taxon>Neopterygii</taxon>
        <taxon>Teleostei</taxon>
        <taxon>Protacanthopterygii</taxon>
        <taxon>Salmoniformes</taxon>
        <taxon>Salmonidae</taxon>
        <taxon>Salmoninae</taxon>
        <taxon>Hucho</taxon>
    </lineage>
</organism>
<sequence length="74" mass="8009">LSSELRAGLVCPVCVQGLRNPVSFICGHIVCRQCIGSYRDQPGPLGDLACPQCGKRSRTHPELNLHPQQGPSEQ</sequence>
<keyword evidence="1" id="KW-0479">Metal-binding</keyword>
<dbReference type="InterPro" id="IPR013083">
    <property type="entry name" value="Znf_RING/FYVE/PHD"/>
</dbReference>
<accession>A0A4W5NZ99</accession>
<dbReference type="GeneTree" id="ENSGT00970000194957"/>
<dbReference type="Ensembl" id="ENSHHUT00000057061.1">
    <property type="protein sequence ID" value="ENSHHUP00000055143.1"/>
    <property type="gene ID" value="ENSHHUG00000033022.1"/>
</dbReference>
<dbReference type="AlphaFoldDB" id="A0A4W5NZ99"/>
<dbReference type="PROSITE" id="PS00518">
    <property type="entry name" value="ZF_RING_1"/>
    <property type="match status" value="1"/>
</dbReference>
<keyword evidence="2 4" id="KW-0863">Zinc-finger</keyword>
<keyword evidence="3" id="KW-0862">Zinc</keyword>
<evidence type="ECO:0000256" key="4">
    <source>
        <dbReference type="PROSITE-ProRule" id="PRU00175"/>
    </source>
</evidence>
<reference evidence="7" key="1">
    <citation type="submission" date="2018-06" db="EMBL/GenBank/DDBJ databases">
        <title>Genome assembly of Danube salmon.</title>
        <authorList>
            <person name="Macqueen D.J."/>
            <person name="Gundappa M.K."/>
        </authorList>
    </citation>
    <scope>NUCLEOTIDE SEQUENCE [LARGE SCALE GENOMIC DNA]</scope>
</reference>
<protein>
    <recommendedName>
        <fullName evidence="5">RING-type domain-containing protein</fullName>
    </recommendedName>
</protein>